<protein>
    <recommendedName>
        <fullName evidence="3">tRNA threonylcarbamoyladenosine biosynthesis protein TsaE</fullName>
    </recommendedName>
    <alternativeName>
        <fullName evidence="10">t(6)A37 threonylcarbamoyladenosine biosynthesis protein TsaE</fullName>
    </alternativeName>
</protein>
<dbReference type="Proteomes" id="UP001156664">
    <property type="component" value="Unassembled WGS sequence"/>
</dbReference>
<evidence type="ECO:0000256" key="7">
    <source>
        <dbReference type="ARBA" id="ARBA00022741"/>
    </source>
</evidence>
<dbReference type="SUPFAM" id="SSF52540">
    <property type="entry name" value="P-loop containing nucleoside triphosphate hydrolases"/>
    <property type="match status" value="1"/>
</dbReference>
<evidence type="ECO:0000256" key="3">
    <source>
        <dbReference type="ARBA" id="ARBA00019010"/>
    </source>
</evidence>
<evidence type="ECO:0000256" key="5">
    <source>
        <dbReference type="ARBA" id="ARBA00022694"/>
    </source>
</evidence>
<evidence type="ECO:0000256" key="6">
    <source>
        <dbReference type="ARBA" id="ARBA00022723"/>
    </source>
</evidence>
<evidence type="ECO:0000256" key="8">
    <source>
        <dbReference type="ARBA" id="ARBA00022840"/>
    </source>
</evidence>
<keyword evidence="7" id="KW-0547">Nucleotide-binding</keyword>
<evidence type="ECO:0000256" key="2">
    <source>
        <dbReference type="ARBA" id="ARBA00007599"/>
    </source>
</evidence>
<dbReference type="Pfam" id="PF02367">
    <property type="entry name" value="TsaE"/>
    <property type="match status" value="1"/>
</dbReference>
<dbReference type="InterPro" id="IPR003442">
    <property type="entry name" value="T6A_TsaE"/>
</dbReference>
<keyword evidence="5" id="KW-0819">tRNA processing</keyword>
<dbReference type="NCBIfam" id="TIGR00150">
    <property type="entry name" value="T6A_YjeE"/>
    <property type="match status" value="1"/>
</dbReference>
<comment type="similarity">
    <text evidence="2">Belongs to the TsaE family.</text>
</comment>
<evidence type="ECO:0000313" key="11">
    <source>
        <dbReference type="EMBL" id="GLR27198.1"/>
    </source>
</evidence>
<dbReference type="Gene3D" id="3.40.50.300">
    <property type="entry name" value="P-loop containing nucleotide triphosphate hydrolases"/>
    <property type="match status" value="1"/>
</dbReference>
<comment type="subcellular location">
    <subcellularLocation>
        <location evidence="1">Cytoplasm</location>
    </subcellularLocation>
</comment>
<evidence type="ECO:0000256" key="10">
    <source>
        <dbReference type="ARBA" id="ARBA00032441"/>
    </source>
</evidence>
<evidence type="ECO:0000256" key="1">
    <source>
        <dbReference type="ARBA" id="ARBA00004496"/>
    </source>
</evidence>
<dbReference type="InterPro" id="IPR027417">
    <property type="entry name" value="P-loop_NTPase"/>
</dbReference>
<dbReference type="PANTHER" id="PTHR33540:SF2">
    <property type="entry name" value="TRNA THREONYLCARBAMOYLADENOSINE BIOSYNTHESIS PROTEIN TSAE"/>
    <property type="match status" value="1"/>
</dbReference>
<comment type="caution">
    <text evidence="11">The sequence shown here is derived from an EMBL/GenBank/DDBJ whole genome shotgun (WGS) entry which is preliminary data.</text>
</comment>
<evidence type="ECO:0000256" key="4">
    <source>
        <dbReference type="ARBA" id="ARBA00022490"/>
    </source>
</evidence>
<name>A0ABQ5YRE2_9BURK</name>
<reference evidence="12" key="1">
    <citation type="journal article" date="2019" name="Int. J. Syst. Evol. Microbiol.">
        <title>The Global Catalogue of Microorganisms (GCM) 10K type strain sequencing project: providing services to taxonomists for standard genome sequencing and annotation.</title>
        <authorList>
            <consortium name="The Broad Institute Genomics Platform"/>
            <consortium name="The Broad Institute Genome Sequencing Center for Infectious Disease"/>
            <person name="Wu L."/>
            <person name="Ma J."/>
        </authorList>
    </citation>
    <scope>NUCLEOTIDE SEQUENCE [LARGE SCALE GENOMIC DNA]</scope>
    <source>
        <strain evidence="12">NBRC 105857</strain>
    </source>
</reference>
<organism evidence="11 12">
    <name type="scientific">Limnobacter litoralis</name>
    <dbReference type="NCBI Taxonomy" id="481366"/>
    <lineage>
        <taxon>Bacteria</taxon>
        <taxon>Pseudomonadati</taxon>
        <taxon>Pseudomonadota</taxon>
        <taxon>Betaproteobacteria</taxon>
        <taxon>Burkholderiales</taxon>
        <taxon>Burkholderiaceae</taxon>
        <taxon>Limnobacter</taxon>
    </lineage>
</organism>
<keyword evidence="6" id="KW-0479">Metal-binding</keyword>
<keyword evidence="8" id="KW-0067">ATP-binding</keyword>
<dbReference type="RefSeq" id="WP_284281935.1">
    <property type="nucleotide sequence ID" value="NZ_BSOJ01000028.1"/>
</dbReference>
<dbReference type="EMBL" id="BSOJ01000028">
    <property type="protein sequence ID" value="GLR27198.1"/>
    <property type="molecule type" value="Genomic_DNA"/>
</dbReference>
<evidence type="ECO:0000313" key="12">
    <source>
        <dbReference type="Proteomes" id="UP001156664"/>
    </source>
</evidence>
<sequence>MKTYTQRLHDEKVTHSVGEKLADIVSAPLFISLSGPLGAGKTALIRALLRRLGVTGAIKSPTYALVEPYNFSSYSIYHFDFYRFLDHNEWEESGFRDYFEQNAICLVEWPEKAEGLLPIADLAITLAYDGEGRLMTIQAQSPKGCKLLELLENNKTNEHS</sequence>
<keyword evidence="12" id="KW-1185">Reference proteome</keyword>
<proteinExistence type="inferred from homology"/>
<evidence type="ECO:0000256" key="9">
    <source>
        <dbReference type="ARBA" id="ARBA00022842"/>
    </source>
</evidence>
<gene>
    <name evidence="11" type="primary">yjeE</name>
    <name evidence="11" type="ORF">GCM10007875_22890</name>
</gene>
<dbReference type="PANTHER" id="PTHR33540">
    <property type="entry name" value="TRNA THREONYLCARBAMOYLADENOSINE BIOSYNTHESIS PROTEIN TSAE"/>
    <property type="match status" value="1"/>
</dbReference>
<keyword evidence="9" id="KW-0460">Magnesium</keyword>
<accession>A0ABQ5YRE2</accession>
<keyword evidence="4" id="KW-0963">Cytoplasm</keyword>